<dbReference type="GO" id="GO:0006302">
    <property type="term" value="P:double-strand break repair"/>
    <property type="evidence" value="ECO:0007669"/>
    <property type="project" value="TreeGrafter"/>
</dbReference>
<dbReference type="RefSeq" id="WP_090244575.1">
    <property type="nucleotide sequence ID" value="NZ_FNOU01000008.1"/>
</dbReference>
<feature type="coiled-coil region" evidence="1">
    <location>
        <begin position="620"/>
        <end position="647"/>
    </location>
</feature>
<dbReference type="GO" id="GO:0000731">
    <property type="term" value="P:DNA synthesis involved in DNA repair"/>
    <property type="evidence" value="ECO:0007669"/>
    <property type="project" value="TreeGrafter"/>
</dbReference>
<protein>
    <submittedName>
        <fullName evidence="2">Uncharacterized protein YPO0396</fullName>
    </submittedName>
</protein>
<dbReference type="EMBL" id="FNOU01000008">
    <property type="protein sequence ID" value="SDX81395.1"/>
    <property type="molecule type" value="Genomic_DNA"/>
</dbReference>
<keyword evidence="1" id="KW-0175">Coiled coil</keyword>
<sequence>MIKLKRIRLVNWYGYNQVTVPIGNFTLIAGKNRNGKSVLLDAIKYALYGDTVFNKSTEKSGERTVLSYTRGLLDATANTYMRPADKVPNVYSHIVLEMEEVDLGKNFILGTVINTDSGNNCTPRRYVIENQILEGMNHTYQENGLLIPYNSEGLQKIYGLKMMDVNEGLLKFMQRTGLRLSKQQLVAFRRKLRSIMSYNPSAKIDQFIRESVLEKKIVDFSKLVEAKHNIDRLKENFENIDTEINELEKIIKLFEEHQRAQRTIFADEVKQAYQRSLSCAETIEKTKCAMEVAKKQIKDDESKIETIERRNKILGKKINEAKDARDALDCAKAILAAKEALENAREDKERLEKEKDALILFETQTSELMAWFCNEDQVVLEQSVLASLTTDQFTKIQKESSIVAFSKRIEAYRDGITGTITRIQDSLEENQRGQTRYQKIIDDCDAKKTTFSQIPDYVALKDEINREFQRQKIQSEARFACEYVIGLHDETWRDAIESYLGRRRYTILVDPEFYNIADDVLNRSKNRYAHLFNTKLLMKKKITLKEDSVVQFIKTKNPVAKQYFDYQLGRIHATTKDQVRNYENAMSKEGRVSVAMDSFFLHFDTIRFYCLGQETIELNRIKAVKALEKLNTEYEEYQENLAREKSKQEYLGSSIELFDVHRYNFDACQEYTNAQKIYSARKAELNALEEAQKNNMEYMELSQRVGDLEKEQAALDSERANVYDDKSKMDTMYETNRKENDKASEDINIYKEKLKKLKIQNNVEYMKATDDYDRYVANGKKGTGGPLKDRNRAERTLKEATNNLTSGQASYNASRTVENQLPITEHSIGDYQARKSRIWMDDRQEIQTKLKKQTDRYEAIFKNEFVLTVLKSCESARDDLKRINVELANLAFESSYSFEVKYVRDGSDYEKILEYAKYLKTREKLGITSEQIIGGINASNPEDRDEVLEKEIKGIINRIVESNDEEWIKRYADYRNYMMYEILLTNDVLTRAKLSKQSGYNSGAEVQIPYMLILLSALLMIYNEKNSSTRLVFIDEPFAKMDPTNVKIMLKFMKEQNLQMIFCAPDKTELIGNECEVVLPVLRTQPDLMEIGIIEIHKEV</sequence>
<feature type="coiled-coil region" evidence="1">
    <location>
        <begin position="681"/>
        <end position="760"/>
    </location>
</feature>
<dbReference type="Pfam" id="PF13558">
    <property type="entry name" value="SbcC_Walker_B"/>
    <property type="match status" value="1"/>
</dbReference>
<keyword evidence="3" id="KW-1185">Reference proteome</keyword>
<organism evidence="2 3">
    <name type="scientific">Eubacterium barkeri</name>
    <name type="common">Clostridium barkeri</name>
    <dbReference type="NCBI Taxonomy" id="1528"/>
    <lineage>
        <taxon>Bacteria</taxon>
        <taxon>Bacillati</taxon>
        <taxon>Bacillota</taxon>
        <taxon>Clostridia</taxon>
        <taxon>Eubacteriales</taxon>
        <taxon>Eubacteriaceae</taxon>
        <taxon>Eubacterium</taxon>
    </lineage>
</organism>
<proteinExistence type="predicted"/>
<dbReference type="STRING" id="1528.SAMN04488579_10820"/>
<dbReference type="SUPFAM" id="SSF52540">
    <property type="entry name" value="P-loop containing nucleoside triphosphate hydrolases"/>
    <property type="match status" value="1"/>
</dbReference>
<gene>
    <name evidence="2" type="ORF">SAMN04488579_10820</name>
</gene>
<dbReference type="Pfam" id="PF13555">
    <property type="entry name" value="AAA_29"/>
    <property type="match status" value="1"/>
</dbReference>
<name>A0A1H3ERZ4_EUBBA</name>
<reference evidence="3" key="1">
    <citation type="submission" date="2016-10" db="EMBL/GenBank/DDBJ databases">
        <authorList>
            <person name="Varghese N."/>
            <person name="Submissions S."/>
        </authorList>
    </citation>
    <scope>NUCLEOTIDE SEQUENCE [LARGE SCALE GENOMIC DNA]</scope>
    <source>
        <strain evidence="3">VPI 5359</strain>
    </source>
</reference>
<evidence type="ECO:0000313" key="3">
    <source>
        <dbReference type="Proteomes" id="UP000199652"/>
    </source>
</evidence>
<evidence type="ECO:0000313" key="2">
    <source>
        <dbReference type="EMBL" id="SDX81395.1"/>
    </source>
</evidence>
<dbReference type="OrthoDB" id="174137at2"/>
<dbReference type="PANTHER" id="PTHR32182">
    <property type="entry name" value="DNA REPLICATION AND REPAIR PROTEIN RECF"/>
    <property type="match status" value="1"/>
</dbReference>
<dbReference type="Gene3D" id="3.40.50.300">
    <property type="entry name" value="P-loop containing nucleotide triphosphate hydrolases"/>
    <property type="match status" value="2"/>
</dbReference>
<evidence type="ECO:0000256" key="1">
    <source>
        <dbReference type="SAM" id="Coils"/>
    </source>
</evidence>
<accession>A0A1H3ERZ4</accession>
<dbReference type="PANTHER" id="PTHR32182:SF0">
    <property type="entry name" value="DNA REPLICATION AND REPAIR PROTEIN RECF"/>
    <property type="match status" value="1"/>
</dbReference>
<feature type="coiled-coil region" evidence="1">
    <location>
        <begin position="223"/>
        <end position="257"/>
    </location>
</feature>
<dbReference type="Proteomes" id="UP000199652">
    <property type="component" value="Unassembled WGS sequence"/>
</dbReference>
<feature type="coiled-coil region" evidence="1">
    <location>
        <begin position="283"/>
        <end position="361"/>
    </location>
</feature>
<dbReference type="InterPro" id="IPR027417">
    <property type="entry name" value="P-loop_NTPase"/>
</dbReference>
<dbReference type="AlphaFoldDB" id="A0A1H3ERZ4"/>